<accession>A0A512RL66</accession>
<evidence type="ECO:0000259" key="1">
    <source>
        <dbReference type="Pfam" id="PF22818"/>
    </source>
</evidence>
<dbReference type="AlphaFoldDB" id="A0A512RL66"/>
<feature type="domain" description="ApeI dehydratase-like" evidence="1">
    <location>
        <begin position="13"/>
        <end position="101"/>
    </location>
</feature>
<dbReference type="OrthoDB" id="9772788at2"/>
<dbReference type="InterPro" id="IPR029069">
    <property type="entry name" value="HotDog_dom_sf"/>
</dbReference>
<proteinExistence type="predicted"/>
<dbReference type="InterPro" id="IPR054545">
    <property type="entry name" value="ApeI-like"/>
</dbReference>
<protein>
    <submittedName>
        <fullName evidence="2">3-hydroxyacyl-ACP dehydratase</fullName>
    </submittedName>
</protein>
<reference evidence="2 3" key="1">
    <citation type="submission" date="2019-07" db="EMBL/GenBank/DDBJ databases">
        <title>Whole genome shotgun sequence of Chitinophaga cymbidii NBRC 109752.</title>
        <authorList>
            <person name="Hosoyama A."/>
            <person name="Uohara A."/>
            <person name="Ohji S."/>
            <person name="Ichikawa N."/>
        </authorList>
    </citation>
    <scope>NUCLEOTIDE SEQUENCE [LARGE SCALE GENOMIC DNA]</scope>
    <source>
        <strain evidence="2 3">NBRC 109752</strain>
    </source>
</reference>
<evidence type="ECO:0000313" key="2">
    <source>
        <dbReference type="EMBL" id="GEP96448.1"/>
    </source>
</evidence>
<sequence>MLAGKFYTIVTQQQPDAQSVHTTIALNAQHPIFGGHFPDQPVVPGVCMMQIIQELLSGAVGKKLLIEKAANMKFLNMIDPVKQPEVNVEISYTPQENAYKATAVIKHEATVFLKFQGLFK</sequence>
<organism evidence="2 3">
    <name type="scientific">Chitinophaga cymbidii</name>
    <dbReference type="NCBI Taxonomy" id="1096750"/>
    <lineage>
        <taxon>Bacteria</taxon>
        <taxon>Pseudomonadati</taxon>
        <taxon>Bacteroidota</taxon>
        <taxon>Chitinophagia</taxon>
        <taxon>Chitinophagales</taxon>
        <taxon>Chitinophagaceae</taxon>
        <taxon>Chitinophaga</taxon>
    </lineage>
</organism>
<dbReference type="SUPFAM" id="SSF54637">
    <property type="entry name" value="Thioesterase/thiol ester dehydrase-isomerase"/>
    <property type="match status" value="1"/>
</dbReference>
<dbReference type="Gene3D" id="3.10.129.10">
    <property type="entry name" value="Hotdog Thioesterase"/>
    <property type="match status" value="1"/>
</dbReference>
<dbReference type="GO" id="GO:0016829">
    <property type="term" value="F:lyase activity"/>
    <property type="evidence" value="ECO:0007669"/>
    <property type="project" value="UniProtKB-KW"/>
</dbReference>
<dbReference type="RefSeq" id="WP_146862506.1">
    <property type="nucleotide sequence ID" value="NZ_BKAU01000002.1"/>
</dbReference>
<evidence type="ECO:0000313" key="3">
    <source>
        <dbReference type="Proteomes" id="UP000321436"/>
    </source>
</evidence>
<name>A0A512RL66_9BACT</name>
<comment type="caution">
    <text evidence="2">The sequence shown here is derived from an EMBL/GenBank/DDBJ whole genome shotgun (WGS) entry which is preliminary data.</text>
</comment>
<dbReference type="EMBL" id="BKAU01000002">
    <property type="protein sequence ID" value="GEP96448.1"/>
    <property type="molecule type" value="Genomic_DNA"/>
</dbReference>
<keyword evidence="3" id="KW-1185">Reference proteome</keyword>
<gene>
    <name evidence="2" type="ORF">CCY01nite_27080</name>
</gene>
<dbReference type="Proteomes" id="UP000321436">
    <property type="component" value="Unassembled WGS sequence"/>
</dbReference>
<dbReference type="Pfam" id="PF22818">
    <property type="entry name" value="ApeI-like"/>
    <property type="match status" value="1"/>
</dbReference>